<evidence type="ECO:0000313" key="3">
    <source>
        <dbReference type="EMBL" id="MBC8538325.1"/>
    </source>
</evidence>
<dbReference type="Proteomes" id="UP000617951">
    <property type="component" value="Unassembled WGS sequence"/>
</dbReference>
<dbReference type="CDD" id="cd03443">
    <property type="entry name" value="PaaI_thioesterase"/>
    <property type="match status" value="1"/>
</dbReference>
<comment type="caution">
    <text evidence="3">The sequence shown here is derived from an EMBL/GenBank/DDBJ whole genome shotgun (WGS) entry which is preliminary data.</text>
</comment>
<feature type="domain" description="Thioesterase" evidence="2">
    <location>
        <begin position="51"/>
        <end position="125"/>
    </location>
</feature>
<sequence length="145" mass="15642">MEVQKVNLQKLMDFLNEHDEFSKNNGMQLTHLEAGHAVVEMEVRNKHTNFMGSAHGGALFTLADVAAGTAMIAHGHTCVTLNSTLSFIKPALSGRVRAVARELHSGSRIGVMEVSVEDESGSLLCTGTFTMYITGSLEGYLKSTT</sequence>
<keyword evidence="1" id="KW-0378">Hydrolase</keyword>
<dbReference type="PANTHER" id="PTHR42856">
    <property type="entry name" value="ACYL-COENZYME A THIOESTERASE PAAI"/>
    <property type="match status" value="1"/>
</dbReference>
<dbReference type="GO" id="GO:0016289">
    <property type="term" value="F:acyl-CoA hydrolase activity"/>
    <property type="evidence" value="ECO:0007669"/>
    <property type="project" value="UniProtKB-ARBA"/>
</dbReference>
<evidence type="ECO:0000313" key="4">
    <source>
        <dbReference type="Proteomes" id="UP000617951"/>
    </source>
</evidence>
<dbReference type="Pfam" id="PF03061">
    <property type="entry name" value="4HBT"/>
    <property type="match status" value="1"/>
</dbReference>
<dbReference type="InterPro" id="IPR052723">
    <property type="entry name" value="Acyl-CoA_thioesterase_PaaI"/>
</dbReference>
<evidence type="ECO:0000259" key="2">
    <source>
        <dbReference type="Pfam" id="PF03061"/>
    </source>
</evidence>
<dbReference type="RefSeq" id="WP_249280077.1">
    <property type="nucleotide sequence ID" value="NZ_JACRSS010000001.1"/>
</dbReference>
<proteinExistence type="predicted"/>
<name>A0A926HWS1_9FIRM</name>
<accession>A0A926HWS1</accession>
<reference evidence="3" key="1">
    <citation type="submission" date="2020-08" db="EMBL/GenBank/DDBJ databases">
        <title>Genome public.</title>
        <authorList>
            <person name="Liu C."/>
            <person name="Sun Q."/>
        </authorList>
    </citation>
    <scope>NUCLEOTIDE SEQUENCE</scope>
    <source>
        <strain evidence="3">NSJ-63</strain>
    </source>
</reference>
<dbReference type="InterPro" id="IPR006683">
    <property type="entry name" value="Thioestr_dom"/>
</dbReference>
<protein>
    <submittedName>
        <fullName evidence="3">PaaI family thioesterase</fullName>
    </submittedName>
</protein>
<gene>
    <name evidence="3" type="ORF">H8693_05190</name>
</gene>
<keyword evidence="4" id="KW-1185">Reference proteome</keyword>
<dbReference type="InterPro" id="IPR029069">
    <property type="entry name" value="HotDog_dom_sf"/>
</dbReference>
<dbReference type="InterPro" id="IPR003736">
    <property type="entry name" value="PAAI_dom"/>
</dbReference>
<dbReference type="AlphaFoldDB" id="A0A926HWS1"/>
<organism evidence="3 4">
    <name type="scientific">Guopingia tenuis</name>
    <dbReference type="NCBI Taxonomy" id="2763656"/>
    <lineage>
        <taxon>Bacteria</taxon>
        <taxon>Bacillati</taxon>
        <taxon>Bacillota</taxon>
        <taxon>Clostridia</taxon>
        <taxon>Christensenellales</taxon>
        <taxon>Christensenellaceae</taxon>
        <taxon>Guopingia</taxon>
    </lineage>
</organism>
<dbReference type="EMBL" id="JACRSS010000001">
    <property type="protein sequence ID" value="MBC8538325.1"/>
    <property type="molecule type" value="Genomic_DNA"/>
</dbReference>
<dbReference type="SUPFAM" id="SSF54637">
    <property type="entry name" value="Thioesterase/thiol ester dehydrase-isomerase"/>
    <property type="match status" value="1"/>
</dbReference>
<evidence type="ECO:0000256" key="1">
    <source>
        <dbReference type="ARBA" id="ARBA00022801"/>
    </source>
</evidence>
<dbReference type="NCBIfam" id="TIGR00369">
    <property type="entry name" value="unchar_dom_1"/>
    <property type="match status" value="1"/>
</dbReference>
<dbReference type="Gene3D" id="3.10.129.10">
    <property type="entry name" value="Hotdog Thioesterase"/>
    <property type="match status" value="1"/>
</dbReference>
<dbReference type="PANTHER" id="PTHR42856:SF1">
    <property type="entry name" value="ACYL-COENZYME A THIOESTERASE PAAI"/>
    <property type="match status" value="1"/>
</dbReference>